<reference evidence="1 2" key="1">
    <citation type="journal article" date="2019" name="Sci. Rep.">
        <title>Orb-weaving spider Araneus ventricosus genome elucidates the spidroin gene catalogue.</title>
        <authorList>
            <person name="Kono N."/>
            <person name="Nakamura H."/>
            <person name="Ohtoshi R."/>
            <person name="Moran D.A.P."/>
            <person name="Shinohara A."/>
            <person name="Yoshida Y."/>
            <person name="Fujiwara M."/>
            <person name="Mori M."/>
            <person name="Tomita M."/>
            <person name="Arakawa K."/>
        </authorList>
    </citation>
    <scope>NUCLEOTIDE SEQUENCE [LARGE SCALE GENOMIC DNA]</scope>
</reference>
<dbReference type="EMBL" id="BGPR01008154">
    <property type="protein sequence ID" value="GBN31912.1"/>
    <property type="molecule type" value="Genomic_DNA"/>
</dbReference>
<gene>
    <name evidence="1" type="ORF">AVEN_64437_1</name>
</gene>
<sequence length="81" mass="9532">MSSIQRKTSGLLSRGILFLDDNARSNTARDAKEDIRRLRWERWDDPAYSPVLPHQTLNFFQHRNKHYLDVNSETMKRCGGL</sequence>
<name>A0A4Y2MZA7_ARAVE</name>
<keyword evidence="2" id="KW-1185">Reference proteome</keyword>
<dbReference type="GO" id="GO:0003676">
    <property type="term" value="F:nucleic acid binding"/>
    <property type="evidence" value="ECO:0007669"/>
    <property type="project" value="InterPro"/>
</dbReference>
<organism evidence="1 2">
    <name type="scientific">Araneus ventricosus</name>
    <name type="common">Orbweaver spider</name>
    <name type="synonym">Epeira ventricosa</name>
    <dbReference type="NCBI Taxonomy" id="182803"/>
    <lineage>
        <taxon>Eukaryota</taxon>
        <taxon>Metazoa</taxon>
        <taxon>Ecdysozoa</taxon>
        <taxon>Arthropoda</taxon>
        <taxon>Chelicerata</taxon>
        <taxon>Arachnida</taxon>
        <taxon>Araneae</taxon>
        <taxon>Araneomorphae</taxon>
        <taxon>Entelegynae</taxon>
        <taxon>Araneoidea</taxon>
        <taxon>Araneidae</taxon>
        <taxon>Araneus</taxon>
    </lineage>
</organism>
<dbReference type="AlphaFoldDB" id="A0A4Y2MZA7"/>
<protein>
    <recommendedName>
        <fullName evidence="3">Tc1-like transposase DDE domain-containing protein</fullName>
    </recommendedName>
</protein>
<proteinExistence type="predicted"/>
<dbReference type="InterPro" id="IPR036397">
    <property type="entry name" value="RNaseH_sf"/>
</dbReference>
<accession>A0A4Y2MZA7</accession>
<evidence type="ECO:0000313" key="2">
    <source>
        <dbReference type="Proteomes" id="UP000499080"/>
    </source>
</evidence>
<dbReference type="Proteomes" id="UP000499080">
    <property type="component" value="Unassembled WGS sequence"/>
</dbReference>
<dbReference type="OrthoDB" id="6462041at2759"/>
<dbReference type="Gene3D" id="3.30.420.10">
    <property type="entry name" value="Ribonuclease H-like superfamily/Ribonuclease H"/>
    <property type="match status" value="1"/>
</dbReference>
<evidence type="ECO:0008006" key="3">
    <source>
        <dbReference type="Google" id="ProtNLM"/>
    </source>
</evidence>
<evidence type="ECO:0000313" key="1">
    <source>
        <dbReference type="EMBL" id="GBN31912.1"/>
    </source>
</evidence>
<comment type="caution">
    <text evidence="1">The sequence shown here is derived from an EMBL/GenBank/DDBJ whole genome shotgun (WGS) entry which is preliminary data.</text>
</comment>